<dbReference type="AlphaFoldDB" id="A0A1M7UX80"/>
<evidence type="ECO:0000259" key="1">
    <source>
        <dbReference type="Pfam" id="PF18480"/>
    </source>
</evidence>
<accession>A0A1M7UX80</accession>
<proteinExistence type="predicted"/>
<sequence length="119" mass="12362">MKVKLDENMPRSASQVLIAAGHDVDTVVDESLAGATDPQVVAVAAATGRLLITLDRGLGDIRAYPPGSHAGILVLRPADQSVPTVVAALAELIAGHDLTTLTGTIAIAQRGLLRIRRPQ</sequence>
<dbReference type="Proteomes" id="UP000184428">
    <property type="component" value="Unassembled WGS sequence"/>
</dbReference>
<name>A0A1M7UX80_9ACTN</name>
<dbReference type="RefSeq" id="WP_083606481.1">
    <property type="nucleotide sequence ID" value="NZ_FRDM01000035.1"/>
</dbReference>
<organism evidence="2 3">
    <name type="scientific">Geodermatophilus obscurus</name>
    <dbReference type="NCBI Taxonomy" id="1861"/>
    <lineage>
        <taxon>Bacteria</taxon>
        <taxon>Bacillati</taxon>
        <taxon>Actinomycetota</taxon>
        <taxon>Actinomycetes</taxon>
        <taxon>Geodermatophilales</taxon>
        <taxon>Geodermatophilaceae</taxon>
        <taxon>Geodermatophilus</taxon>
    </lineage>
</organism>
<protein>
    <recommendedName>
        <fullName evidence="1">DUF5615 domain-containing protein</fullName>
    </recommendedName>
</protein>
<dbReference type="InterPro" id="IPR041049">
    <property type="entry name" value="DUF5615"/>
</dbReference>
<dbReference type="OrthoDB" id="3216372at2"/>
<feature type="domain" description="DUF5615" evidence="1">
    <location>
        <begin position="1"/>
        <end position="109"/>
    </location>
</feature>
<evidence type="ECO:0000313" key="2">
    <source>
        <dbReference type="EMBL" id="SHN87565.1"/>
    </source>
</evidence>
<dbReference type="Pfam" id="PF18480">
    <property type="entry name" value="DUF5615"/>
    <property type="match status" value="1"/>
</dbReference>
<gene>
    <name evidence="2" type="ORF">SAMN05660350_04189</name>
</gene>
<dbReference type="EMBL" id="FRDM01000035">
    <property type="protein sequence ID" value="SHN87565.1"/>
    <property type="molecule type" value="Genomic_DNA"/>
</dbReference>
<evidence type="ECO:0000313" key="3">
    <source>
        <dbReference type="Proteomes" id="UP000184428"/>
    </source>
</evidence>
<reference evidence="2 3" key="1">
    <citation type="submission" date="2016-12" db="EMBL/GenBank/DDBJ databases">
        <authorList>
            <person name="Song W.-J."/>
            <person name="Kurnit D.M."/>
        </authorList>
    </citation>
    <scope>NUCLEOTIDE SEQUENCE [LARGE SCALE GENOMIC DNA]</scope>
    <source>
        <strain evidence="2 3">DSM 43162</strain>
    </source>
</reference>